<dbReference type="GO" id="GO:0030170">
    <property type="term" value="F:pyridoxal phosphate binding"/>
    <property type="evidence" value="ECO:0007669"/>
    <property type="project" value="InterPro"/>
</dbReference>
<dbReference type="Pfam" id="PF00282">
    <property type="entry name" value="Pyridoxal_deC"/>
    <property type="match status" value="1"/>
</dbReference>
<reference evidence="6 7" key="1">
    <citation type="submission" date="2018-09" db="EMBL/GenBank/DDBJ databases">
        <title>A high-quality reference genome of wild soybean provides a powerful tool to mine soybean genomes.</title>
        <authorList>
            <person name="Xie M."/>
            <person name="Chung C.Y.L."/>
            <person name="Li M.-W."/>
            <person name="Wong F.-L."/>
            <person name="Chan T.-F."/>
            <person name="Lam H.-M."/>
        </authorList>
    </citation>
    <scope>NUCLEOTIDE SEQUENCE [LARGE SCALE GENOMIC DNA]</scope>
    <source>
        <strain evidence="7">cv. W05</strain>
        <tissue evidence="6">Hypocotyl of etiolated seedlings</tissue>
    </source>
</reference>
<name>A0A445FC16_GLYSO</name>
<dbReference type="SUPFAM" id="SSF53383">
    <property type="entry name" value="PLP-dependent transferases"/>
    <property type="match status" value="1"/>
</dbReference>
<protein>
    <submittedName>
        <fullName evidence="6">Tyrosine decarboxylase 1</fullName>
    </submittedName>
</protein>
<evidence type="ECO:0000256" key="1">
    <source>
        <dbReference type="ARBA" id="ARBA00001933"/>
    </source>
</evidence>
<comment type="caution">
    <text evidence="6">The sequence shown here is derived from an EMBL/GenBank/DDBJ whole genome shotgun (WGS) entry which is preliminary data.</text>
</comment>
<evidence type="ECO:0000313" key="7">
    <source>
        <dbReference type="Proteomes" id="UP000289340"/>
    </source>
</evidence>
<keyword evidence="3 5" id="KW-0663">Pyridoxal phosphate</keyword>
<organism evidence="6 7">
    <name type="scientific">Glycine soja</name>
    <name type="common">Wild soybean</name>
    <dbReference type="NCBI Taxonomy" id="3848"/>
    <lineage>
        <taxon>Eukaryota</taxon>
        <taxon>Viridiplantae</taxon>
        <taxon>Streptophyta</taxon>
        <taxon>Embryophyta</taxon>
        <taxon>Tracheophyta</taxon>
        <taxon>Spermatophyta</taxon>
        <taxon>Magnoliopsida</taxon>
        <taxon>eudicotyledons</taxon>
        <taxon>Gunneridae</taxon>
        <taxon>Pentapetalae</taxon>
        <taxon>rosids</taxon>
        <taxon>fabids</taxon>
        <taxon>Fabales</taxon>
        <taxon>Fabaceae</taxon>
        <taxon>Papilionoideae</taxon>
        <taxon>50 kb inversion clade</taxon>
        <taxon>NPAAA clade</taxon>
        <taxon>indigoferoid/millettioid clade</taxon>
        <taxon>Phaseoleae</taxon>
        <taxon>Glycine</taxon>
        <taxon>Glycine subgen. Soja</taxon>
    </lineage>
</organism>
<keyword evidence="7" id="KW-1185">Reference proteome</keyword>
<dbReference type="InterPro" id="IPR015424">
    <property type="entry name" value="PyrdxlP-dep_Trfase"/>
</dbReference>
<keyword evidence="4 5" id="KW-0456">Lyase</keyword>
<sequence length="185" mass="20537">MMYVGTPRDYEFYIAIRVLLKSLATVDTEADLVVIASVDVPPRWIRALGWLCIKESVQYTWNSVMILRQLSEEPSICCSELIIVAVDCSFVQLLRNAVPLDIRKKRKGGGVIQGTASEAVLVVLLAARDKILRRVGRNALPKLVMYAYDQTHSALLKAWQVGTTSSTAVDPLLALGKIAKVNIFY</sequence>
<evidence type="ECO:0000256" key="2">
    <source>
        <dbReference type="ARBA" id="ARBA00022793"/>
    </source>
</evidence>
<dbReference type="InterPro" id="IPR010977">
    <property type="entry name" value="Aromatic_deC"/>
</dbReference>
<evidence type="ECO:0000256" key="4">
    <source>
        <dbReference type="ARBA" id="ARBA00023239"/>
    </source>
</evidence>
<dbReference type="Proteomes" id="UP000289340">
    <property type="component" value="Chromosome 19"/>
</dbReference>
<evidence type="ECO:0000256" key="3">
    <source>
        <dbReference type="ARBA" id="ARBA00022898"/>
    </source>
</evidence>
<dbReference type="GO" id="GO:0016831">
    <property type="term" value="F:carboxy-lyase activity"/>
    <property type="evidence" value="ECO:0007669"/>
    <property type="project" value="UniProtKB-KW"/>
</dbReference>
<dbReference type="EMBL" id="QZWG01000019">
    <property type="protein sequence ID" value="RZB46366.1"/>
    <property type="molecule type" value="Genomic_DNA"/>
</dbReference>
<comment type="similarity">
    <text evidence="5">Belongs to the group II decarboxylase family.</text>
</comment>
<dbReference type="InterPro" id="IPR015421">
    <property type="entry name" value="PyrdxlP-dep_Trfase_major"/>
</dbReference>
<accession>A0A445FC16</accession>
<dbReference type="GO" id="GO:0019752">
    <property type="term" value="P:carboxylic acid metabolic process"/>
    <property type="evidence" value="ECO:0007669"/>
    <property type="project" value="InterPro"/>
</dbReference>
<keyword evidence="2" id="KW-0210">Decarboxylase</keyword>
<dbReference type="Gene3D" id="3.40.640.10">
    <property type="entry name" value="Type I PLP-dependent aspartate aminotransferase-like (Major domain)"/>
    <property type="match status" value="1"/>
</dbReference>
<dbReference type="GO" id="GO:0005737">
    <property type="term" value="C:cytoplasm"/>
    <property type="evidence" value="ECO:0007669"/>
    <property type="project" value="TreeGrafter"/>
</dbReference>
<dbReference type="PANTHER" id="PTHR11999:SF70">
    <property type="entry name" value="MIP05841P"/>
    <property type="match status" value="1"/>
</dbReference>
<proteinExistence type="inferred from homology"/>
<dbReference type="AlphaFoldDB" id="A0A445FC16"/>
<gene>
    <name evidence="6" type="ORF">D0Y65_050403</name>
</gene>
<comment type="cofactor">
    <cofactor evidence="1 5">
        <name>pyridoxal 5'-phosphate</name>
        <dbReference type="ChEBI" id="CHEBI:597326"/>
    </cofactor>
</comment>
<evidence type="ECO:0000313" key="6">
    <source>
        <dbReference type="EMBL" id="RZB46366.1"/>
    </source>
</evidence>
<dbReference type="PANTHER" id="PTHR11999">
    <property type="entry name" value="GROUP II PYRIDOXAL-5-PHOSPHATE DECARBOXYLASE"/>
    <property type="match status" value="1"/>
</dbReference>
<dbReference type="InterPro" id="IPR002129">
    <property type="entry name" value="PyrdxlP-dep_de-COase"/>
</dbReference>
<evidence type="ECO:0000256" key="5">
    <source>
        <dbReference type="RuleBase" id="RU000382"/>
    </source>
</evidence>